<dbReference type="Proteomes" id="UP000315908">
    <property type="component" value="Unassembled WGS sequence"/>
</dbReference>
<keyword evidence="1" id="KW-1133">Transmembrane helix</keyword>
<protein>
    <recommendedName>
        <fullName evidence="4">Integral membrane protein</fullName>
    </recommendedName>
</protein>
<gene>
    <name evidence="2" type="ORF">IQ31_01157</name>
</gene>
<feature type="transmembrane region" description="Helical" evidence="1">
    <location>
        <begin position="182"/>
        <end position="203"/>
    </location>
</feature>
<feature type="transmembrane region" description="Helical" evidence="1">
    <location>
        <begin position="6"/>
        <end position="22"/>
    </location>
</feature>
<keyword evidence="1" id="KW-0472">Membrane</keyword>
<dbReference type="AlphaFoldDB" id="A0A562MSV4"/>
<keyword evidence="1" id="KW-0812">Transmembrane</keyword>
<name>A0A562MSV4_9SPHI</name>
<evidence type="ECO:0000313" key="3">
    <source>
        <dbReference type="Proteomes" id="UP000315908"/>
    </source>
</evidence>
<feature type="transmembrane region" description="Helical" evidence="1">
    <location>
        <begin position="116"/>
        <end position="136"/>
    </location>
</feature>
<proteinExistence type="predicted"/>
<comment type="caution">
    <text evidence="2">The sequence shown here is derived from an EMBL/GenBank/DDBJ whole genome shotgun (WGS) entry which is preliminary data.</text>
</comment>
<dbReference type="EMBL" id="VLKR01000004">
    <property type="protein sequence ID" value="TWI22956.1"/>
    <property type="molecule type" value="Genomic_DNA"/>
</dbReference>
<accession>A0A562MSV4</accession>
<feature type="transmembrane region" description="Helical" evidence="1">
    <location>
        <begin position="29"/>
        <end position="46"/>
    </location>
</feature>
<reference evidence="2 3" key="1">
    <citation type="journal article" date="2015" name="Stand. Genomic Sci.">
        <title>Genomic Encyclopedia of Bacterial and Archaeal Type Strains, Phase III: the genomes of soil and plant-associated and newly described type strains.</title>
        <authorList>
            <person name="Whitman W.B."/>
            <person name="Woyke T."/>
            <person name="Klenk H.P."/>
            <person name="Zhou Y."/>
            <person name="Lilburn T.G."/>
            <person name="Beck B.J."/>
            <person name="De Vos P."/>
            <person name="Vandamme P."/>
            <person name="Eisen J.A."/>
            <person name="Garrity G."/>
            <person name="Hugenholtz P."/>
            <person name="Kyrpides N.C."/>
        </authorList>
    </citation>
    <scope>NUCLEOTIDE SEQUENCE [LARGE SCALE GENOMIC DNA]</scope>
    <source>
        <strain evidence="2 3">CGMCC 1.6855</strain>
    </source>
</reference>
<evidence type="ECO:0008006" key="4">
    <source>
        <dbReference type="Google" id="ProtNLM"/>
    </source>
</evidence>
<feature type="transmembrane region" description="Helical" evidence="1">
    <location>
        <begin position="52"/>
        <end position="71"/>
    </location>
</feature>
<sequence length="212" mass="24209">MQNLFIAITISCFVLFWFAVRHKLSMRVYIIWSLFISFAAVAGFFIQFPPSFALTLLGTVITIVCCSILLVNTKINMYLLLAIHISRIPVEFILYALFKAKMLPREMTFIGCNYDIVFGITALIFLITGIFFRKIFNFQIFRLWNIFGICSVLIVVLLGILSSPIPIQLIAYDQPNIAMLQFPYALLPNLVVPLVILSHILLLRNSVTSTFR</sequence>
<feature type="transmembrane region" description="Helical" evidence="1">
    <location>
        <begin position="143"/>
        <end position="162"/>
    </location>
</feature>
<organism evidence="2 3">
    <name type="scientific">Sphingobacterium siyangense</name>
    <dbReference type="NCBI Taxonomy" id="459529"/>
    <lineage>
        <taxon>Bacteria</taxon>
        <taxon>Pseudomonadati</taxon>
        <taxon>Bacteroidota</taxon>
        <taxon>Sphingobacteriia</taxon>
        <taxon>Sphingobacteriales</taxon>
        <taxon>Sphingobacteriaceae</taxon>
        <taxon>Sphingobacterium</taxon>
    </lineage>
</organism>
<feature type="transmembrane region" description="Helical" evidence="1">
    <location>
        <begin position="78"/>
        <end position="96"/>
    </location>
</feature>
<evidence type="ECO:0000313" key="2">
    <source>
        <dbReference type="EMBL" id="TWI22956.1"/>
    </source>
</evidence>
<evidence type="ECO:0000256" key="1">
    <source>
        <dbReference type="SAM" id="Phobius"/>
    </source>
</evidence>